<evidence type="ECO:0000313" key="2">
    <source>
        <dbReference type="EMBL" id="OGL42045.1"/>
    </source>
</evidence>
<feature type="domain" description="Smr" evidence="1">
    <location>
        <begin position="24"/>
        <end position="99"/>
    </location>
</feature>
<organism evidence="2 3">
    <name type="scientific">Candidatus Schekmanbacteria bacterium RBG_13_48_7</name>
    <dbReference type="NCBI Taxonomy" id="1817878"/>
    <lineage>
        <taxon>Bacteria</taxon>
        <taxon>Candidatus Schekmaniibacteriota</taxon>
    </lineage>
</organism>
<proteinExistence type="predicted"/>
<protein>
    <recommendedName>
        <fullName evidence="1">Smr domain-containing protein</fullName>
    </recommendedName>
</protein>
<dbReference type="Gene3D" id="3.30.1370.110">
    <property type="match status" value="1"/>
</dbReference>
<dbReference type="SUPFAM" id="SSF160443">
    <property type="entry name" value="SMR domain-like"/>
    <property type="match status" value="1"/>
</dbReference>
<dbReference type="AlphaFoldDB" id="A0A1F7RKF9"/>
<dbReference type="Pfam" id="PF01713">
    <property type="entry name" value="Smr"/>
    <property type="match status" value="1"/>
</dbReference>
<evidence type="ECO:0000313" key="3">
    <source>
        <dbReference type="Proteomes" id="UP000179266"/>
    </source>
</evidence>
<dbReference type="PANTHER" id="PTHR35562">
    <property type="entry name" value="DNA ENDONUCLEASE SMRA-RELATED"/>
    <property type="match status" value="1"/>
</dbReference>
<dbReference type="InterPro" id="IPR002625">
    <property type="entry name" value="Smr_dom"/>
</dbReference>
<dbReference type="SMART" id="SM00463">
    <property type="entry name" value="SMR"/>
    <property type="match status" value="1"/>
</dbReference>
<sequence length="105" mass="12209">MKNNGYDDNFFMDDPVEIPIEPEIDLHTFNPKDVKDVVEEYLYQCHVRGFQEVRIIHGKGQQVLRRIVNSVLEKSIFVQFYSIATPESGSHGATIVRLRYKATEH</sequence>
<dbReference type="Proteomes" id="UP000179266">
    <property type="component" value="Unassembled WGS sequence"/>
</dbReference>
<dbReference type="PROSITE" id="PS50828">
    <property type="entry name" value="SMR"/>
    <property type="match status" value="1"/>
</dbReference>
<dbReference type="PANTHER" id="PTHR35562:SF2">
    <property type="entry name" value="DNA ENDONUCLEASE SMRA-RELATED"/>
    <property type="match status" value="1"/>
</dbReference>
<comment type="caution">
    <text evidence="2">The sequence shown here is derived from an EMBL/GenBank/DDBJ whole genome shotgun (WGS) entry which is preliminary data.</text>
</comment>
<name>A0A1F7RKF9_9BACT</name>
<dbReference type="InterPro" id="IPR036063">
    <property type="entry name" value="Smr_dom_sf"/>
</dbReference>
<reference evidence="2 3" key="1">
    <citation type="journal article" date="2016" name="Nat. Commun.">
        <title>Thousands of microbial genomes shed light on interconnected biogeochemical processes in an aquifer system.</title>
        <authorList>
            <person name="Anantharaman K."/>
            <person name="Brown C.T."/>
            <person name="Hug L.A."/>
            <person name="Sharon I."/>
            <person name="Castelle C.J."/>
            <person name="Probst A.J."/>
            <person name="Thomas B.C."/>
            <person name="Singh A."/>
            <person name="Wilkins M.J."/>
            <person name="Karaoz U."/>
            <person name="Brodie E.L."/>
            <person name="Williams K.H."/>
            <person name="Hubbard S.S."/>
            <person name="Banfield J.F."/>
        </authorList>
    </citation>
    <scope>NUCLEOTIDE SEQUENCE [LARGE SCALE GENOMIC DNA]</scope>
</reference>
<evidence type="ECO:0000259" key="1">
    <source>
        <dbReference type="PROSITE" id="PS50828"/>
    </source>
</evidence>
<dbReference type="EMBL" id="MGDD01000335">
    <property type="protein sequence ID" value="OGL42045.1"/>
    <property type="molecule type" value="Genomic_DNA"/>
</dbReference>
<accession>A0A1F7RKF9</accession>
<gene>
    <name evidence="2" type="ORF">A2161_15645</name>
</gene>